<comment type="subcellular location">
    <subcellularLocation>
        <location evidence="1">Cell membrane</location>
        <topology evidence="1">Multi-pass membrane protein</topology>
    </subcellularLocation>
</comment>
<gene>
    <name evidence="10" type="ORF">SAMN04490203_4533</name>
    <name evidence="9" type="ORF">TU78_21325</name>
</gene>
<evidence type="ECO:0000313" key="12">
    <source>
        <dbReference type="Proteomes" id="UP000183155"/>
    </source>
</evidence>
<keyword evidence="12" id="KW-1185">Reference proteome</keyword>
<dbReference type="EMBL" id="JYLA01000011">
    <property type="protein sequence ID" value="KMM82499.1"/>
    <property type="molecule type" value="Genomic_DNA"/>
</dbReference>
<dbReference type="InterPro" id="IPR050183">
    <property type="entry name" value="DsbB"/>
</dbReference>
<dbReference type="SUPFAM" id="SSF158442">
    <property type="entry name" value="DsbB-like"/>
    <property type="match status" value="1"/>
</dbReference>
<keyword evidence="6 8" id="KW-0472">Membrane</keyword>
<evidence type="ECO:0000256" key="7">
    <source>
        <dbReference type="ARBA" id="ARBA00023284"/>
    </source>
</evidence>
<sequence length="166" mass="18537">MFLAYSRFIFFLAFFVAALVMGASLYLEFGVGLEPCWLCFVQRGFLLVFGVVNLMGYVHKPGRTGVLMYSVVSTLLALGGTASALRQVVIQSAPPERLMFCQPDLACMWRILSPGDMFSVIYRGSEACARIRWTLFDLSIAELSLLAFVGLFVLSSCQILRAIFYR</sequence>
<keyword evidence="3 8" id="KW-0812">Transmembrane</keyword>
<evidence type="ECO:0000256" key="1">
    <source>
        <dbReference type="ARBA" id="ARBA00004651"/>
    </source>
</evidence>
<feature type="transmembrane region" description="Helical" evidence="8">
    <location>
        <begin position="66"/>
        <end position="85"/>
    </location>
</feature>
<reference evidence="10 12" key="2">
    <citation type="submission" date="2016-10" db="EMBL/GenBank/DDBJ databases">
        <authorList>
            <person name="Varghese N."/>
            <person name="Submissions S."/>
        </authorList>
    </citation>
    <scope>NUCLEOTIDE SEQUENCE [LARGE SCALE GENOMIC DNA]</scope>
    <source>
        <strain evidence="10 12">BS3652</strain>
    </source>
</reference>
<keyword evidence="4" id="KW-0813">Transport</keyword>
<dbReference type="STRING" id="47884.SAMN04490203_4533"/>
<dbReference type="Pfam" id="PF02600">
    <property type="entry name" value="DsbB"/>
    <property type="match status" value="1"/>
</dbReference>
<accession>A0A0J6GK60</accession>
<evidence type="ECO:0000256" key="8">
    <source>
        <dbReference type="SAM" id="Phobius"/>
    </source>
</evidence>
<dbReference type="Gene3D" id="1.20.1550.10">
    <property type="entry name" value="DsbB-like"/>
    <property type="match status" value="1"/>
</dbReference>
<keyword evidence="2" id="KW-1003">Cell membrane</keyword>
<dbReference type="PANTHER" id="PTHR36570">
    <property type="entry name" value="DISULFIDE BOND FORMATION PROTEIN B"/>
    <property type="match status" value="1"/>
</dbReference>
<dbReference type="AlphaFoldDB" id="A0A0J6GK60"/>
<dbReference type="GO" id="GO:0006457">
    <property type="term" value="P:protein folding"/>
    <property type="evidence" value="ECO:0007669"/>
    <property type="project" value="InterPro"/>
</dbReference>
<name>A0A0J6GK60_PSETA</name>
<keyword evidence="5 8" id="KW-1133">Transmembrane helix</keyword>
<dbReference type="Proteomes" id="UP000036395">
    <property type="component" value="Unassembled WGS sequence"/>
</dbReference>
<evidence type="ECO:0000256" key="4">
    <source>
        <dbReference type="ARBA" id="ARBA00022982"/>
    </source>
</evidence>
<protein>
    <submittedName>
        <fullName evidence="9">Disulfide bond formation protein B</fullName>
    </submittedName>
    <submittedName>
        <fullName evidence="10">Disulfide bond formation protein DsbB</fullName>
    </submittedName>
</protein>
<evidence type="ECO:0000256" key="2">
    <source>
        <dbReference type="ARBA" id="ARBA00022475"/>
    </source>
</evidence>
<dbReference type="PANTHER" id="PTHR36570:SF3">
    <property type="entry name" value="DISULFIDE BOND FORMATION PROTEIN B"/>
    <property type="match status" value="1"/>
</dbReference>
<keyword evidence="4" id="KW-0249">Electron transport</keyword>
<comment type="caution">
    <text evidence="9">The sequence shown here is derived from an EMBL/GenBank/DDBJ whole genome shotgun (WGS) entry which is preliminary data.</text>
</comment>
<reference evidence="9 11" key="1">
    <citation type="submission" date="2015-02" db="EMBL/GenBank/DDBJ databases">
        <title>Pseudomonas helleri sp. nov. and Pseudomonas weihenstephanensis sp. nov., isolated from raw cows milk.</title>
        <authorList>
            <person name="von Neubeck M."/>
            <person name="Huptas C."/>
            <person name="Wenning M."/>
            <person name="Scherer S."/>
        </authorList>
    </citation>
    <scope>NUCLEOTIDE SEQUENCE [LARGE SCALE GENOMIC DNA]</scope>
    <source>
        <strain evidence="9 11">DSM 21104</strain>
    </source>
</reference>
<evidence type="ECO:0000313" key="9">
    <source>
        <dbReference type="EMBL" id="KMM82499.1"/>
    </source>
</evidence>
<dbReference type="GO" id="GO:0005886">
    <property type="term" value="C:plasma membrane"/>
    <property type="evidence" value="ECO:0007669"/>
    <property type="project" value="UniProtKB-SubCell"/>
</dbReference>
<organism evidence="9 11">
    <name type="scientific">Pseudomonas taetrolens</name>
    <dbReference type="NCBI Taxonomy" id="47884"/>
    <lineage>
        <taxon>Bacteria</taxon>
        <taxon>Pseudomonadati</taxon>
        <taxon>Pseudomonadota</taxon>
        <taxon>Gammaproteobacteria</taxon>
        <taxon>Pseudomonadales</taxon>
        <taxon>Pseudomonadaceae</taxon>
        <taxon>Pseudomonas</taxon>
    </lineage>
</organism>
<evidence type="ECO:0000313" key="10">
    <source>
        <dbReference type="EMBL" id="SED71904.1"/>
    </source>
</evidence>
<dbReference type="Proteomes" id="UP000183155">
    <property type="component" value="Unassembled WGS sequence"/>
</dbReference>
<dbReference type="InterPro" id="IPR003752">
    <property type="entry name" value="DiS_bond_form_DsbB/BdbC"/>
</dbReference>
<evidence type="ECO:0000313" key="11">
    <source>
        <dbReference type="Proteomes" id="UP000036395"/>
    </source>
</evidence>
<dbReference type="EMBL" id="FNRS01000002">
    <property type="protein sequence ID" value="SED71904.1"/>
    <property type="molecule type" value="Genomic_DNA"/>
</dbReference>
<feature type="transmembrane region" description="Helical" evidence="8">
    <location>
        <begin position="143"/>
        <end position="164"/>
    </location>
</feature>
<evidence type="ECO:0000256" key="6">
    <source>
        <dbReference type="ARBA" id="ARBA00023136"/>
    </source>
</evidence>
<evidence type="ECO:0000256" key="5">
    <source>
        <dbReference type="ARBA" id="ARBA00022989"/>
    </source>
</evidence>
<proteinExistence type="predicted"/>
<dbReference type="GO" id="GO:0015035">
    <property type="term" value="F:protein-disulfide reductase activity"/>
    <property type="evidence" value="ECO:0007669"/>
    <property type="project" value="InterPro"/>
</dbReference>
<dbReference type="PATRIC" id="fig|47884.3.peg.185"/>
<keyword evidence="7" id="KW-0676">Redox-active center</keyword>
<dbReference type="RefSeq" id="WP_048383792.1">
    <property type="nucleotide sequence ID" value="NZ_FNRS01000002.1"/>
</dbReference>
<feature type="transmembrane region" description="Helical" evidence="8">
    <location>
        <begin position="32"/>
        <end position="54"/>
    </location>
</feature>
<evidence type="ECO:0000256" key="3">
    <source>
        <dbReference type="ARBA" id="ARBA00022692"/>
    </source>
</evidence>
<dbReference type="InterPro" id="IPR023380">
    <property type="entry name" value="DsbB-like_sf"/>
</dbReference>